<dbReference type="RefSeq" id="WP_344806865.1">
    <property type="nucleotide sequence ID" value="NZ_BAABBO010000011.1"/>
</dbReference>
<dbReference type="PANTHER" id="PTHR32063">
    <property type="match status" value="1"/>
</dbReference>
<proteinExistence type="predicted"/>
<feature type="transmembrane region" description="Helical" evidence="1">
    <location>
        <begin position="1018"/>
        <end position="1042"/>
    </location>
</feature>
<gene>
    <name evidence="3" type="ORF">GCM10022278_25110</name>
</gene>
<dbReference type="PROSITE" id="PS50156">
    <property type="entry name" value="SSD"/>
    <property type="match status" value="1"/>
</dbReference>
<dbReference type="Gene3D" id="3.30.70.1440">
    <property type="entry name" value="Multidrug efflux transporter AcrB pore domain"/>
    <property type="match status" value="1"/>
</dbReference>
<dbReference type="InterPro" id="IPR000731">
    <property type="entry name" value="SSD"/>
</dbReference>
<evidence type="ECO:0000256" key="1">
    <source>
        <dbReference type="SAM" id="Phobius"/>
    </source>
</evidence>
<dbReference type="Gene3D" id="3.30.70.1430">
    <property type="entry name" value="Multidrug efflux transporter AcrB pore domain"/>
    <property type="match status" value="2"/>
</dbReference>
<feature type="transmembrane region" description="Helical" evidence="1">
    <location>
        <begin position="938"/>
        <end position="958"/>
    </location>
</feature>
<dbReference type="PANTHER" id="PTHR32063:SF0">
    <property type="entry name" value="SWARMING MOTILITY PROTEIN SWRC"/>
    <property type="match status" value="1"/>
</dbReference>
<accession>A0ABP7PIG6</accession>
<feature type="transmembrane region" description="Helical" evidence="1">
    <location>
        <begin position="896"/>
        <end position="918"/>
    </location>
</feature>
<feature type="transmembrane region" description="Helical" evidence="1">
    <location>
        <begin position="870"/>
        <end position="889"/>
    </location>
</feature>
<organism evidence="3 4">
    <name type="scientific">Allohahella marinimesophila</name>
    <dbReference type="NCBI Taxonomy" id="1054972"/>
    <lineage>
        <taxon>Bacteria</taxon>
        <taxon>Pseudomonadati</taxon>
        <taxon>Pseudomonadota</taxon>
        <taxon>Gammaproteobacteria</taxon>
        <taxon>Oceanospirillales</taxon>
        <taxon>Hahellaceae</taxon>
        <taxon>Allohahella</taxon>
    </lineage>
</organism>
<dbReference type="Pfam" id="PF00873">
    <property type="entry name" value="ACR_tran"/>
    <property type="match status" value="1"/>
</dbReference>
<sequence length="1060" mass="114288">MFAGVIRHGTLVAVVTLIFAILAAVAAWQIPVQMIPDLEVRTVTVETQWPGATPQDIEKEILIEQERYLRNVPNLSRMTSTASSGSSEIELEVPFGIDTTETLIQVNNALSQVSNYPLNVDEPRIVAASFSSNAFMYFRVSTLPGNPRDLDIDLMRDFVEDRVRPRMESVAGVSEVGVGGGADRQMQITVDEQRLAQRGLSLLDVRDAINARNQDISGGEIDAGKRRYLLRTVGRFDDIEALRNLVVSRQGDNVIRLGEVATVQQDHSRIRELSVINGRKTLGLQVRRESGSNVIDIKHAMLEEVERINSEILEPEGLILELTADDARYVEASVANVWTNLALGMFLATLVMYLFLRSYKATLVGVIGIPLCALAAFLGLLITGRTINVISMAGIAFAIGMTVDNSIVVLENIERYRRLGKNRFESALQGVKEVWPAVLASTMTTILVFLPILFIEEEAGQLYSDVAIAITFAIIASMLVAVTLIPTLSARLSFGVSSEPTEDGREPEAKGWEGKFSRGVSWIIAGPVRRAVALLGTVLASVLIIVMLTPPAEYLPEGEEPKTFASMNAPPGYNLTEMAVIGQQVEDHFLPHVNADGSAYAAGETAVPPMAYLNLQVSPTSIRVISETIDPTQIEALMDALTNFYEQFPGMRAFAAKGSIISSNDGGTRSINLDISGPDLVSVYAAANAAYARANEVFDNPRIQTQPSTLTLAQPLVQIRPDWDRIAELGLDTESIGFTVASLTEGAFVDDFFLDDEKIDIYLYGSEGRNPTLAGLPNVMVHTPQGATLPLSSLATIEETVDTSTVRRVDGRRTVTLNVIPPDDVALETGVEKVRNELLTLMRENGELPGSVSIDISGASDQLNATKAALTSNFIIAVAIVYLVLVAIFSHWGYPLLIMTAIPLGIAGGIVGLALMNLVGGLLPMIGLQPLSQPFDMITMLGFLILMGTVVNNPILVVEQTRENLRQAGVSIVDAVGRAVETRLRPIAMTTLTTICGLAPLVFIPGEGTELYRGVGAIVLFGLLGAATVTLTFLPALIVTVLKLRGVKSGATPSVSTGTS</sequence>
<reference evidence="4" key="1">
    <citation type="journal article" date="2019" name="Int. J. Syst. Evol. Microbiol.">
        <title>The Global Catalogue of Microorganisms (GCM) 10K type strain sequencing project: providing services to taxonomists for standard genome sequencing and annotation.</title>
        <authorList>
            <consortium name="The Broad Institute Genomics Platform"/>
            <consortium name="The Broad Institute Genome Sequencing Center for Infectious Disease"/>
            <person name="Wu L."/>
            <person name="Ma J."/>
        </authorList>
    </citation>
    <scope>NUCLEOTIDE SEQUENCE [LARGE SCALE GENOMIC DNA]</scope>
    <source>
        <strain evidence="4">JCM 17555</strain>
    </source>
</reference>
<feature type="transmembrane region" description="Helical" evidence="1">
    <location>
        <begin position="389"/>
        <end position="413"/>
    </location>
</feature>
<dbReference type="SUPFAM" id="SSF82714">
    <property type="entry name" value="Multidrug efflux transporter AcrB TolC docking domain, DN and DC subdomains"/>
    <property type="match status" value="2"/>
</dbReference>
<feature type="transmembrane region" description="Helical" evidence="1">
    <location>
        <begin position="363"/>
        <end position="383"/>
    </location>
</feature>
<dbReference type="Gene3D" id="3.30.70.1320">
    <property type="entry name" value="Multidrug efflux transporter AcrB pore domain like"/>
    <property type="match status" value="1"/>
</dbReference>
<dbReference type="EMBL" id="BAABBO010000011">
    <property type="protein sequence ID" value="GAA3966185.1"/>
    <property type="molecule type" value="Genomic_DNA"/>
</dbReference>
<dbReference type="Gene3D" id="3.30.2090.10">
    <property type="entry name" value="Multidrug efflux transporter AcrB TolC docking domain, DN and DC subdomains"/>
    <property type="match status" value="2"/>
</dbReference>
<keyword evidence="1" id="KW-0472">Membrane</keyword>
<evidence type="ECO:0000313" key="4">
    <source>
        <dbReference type="Proteomes" id="UP001501337"/>
    </source>
</evidence>
<evidence type="ECO:0000259" key="2">
    <source>
        <dbReference type="PROSITE" id="PS50156"/>
    </source>
</evidence>
<dbReference type="InterPro" id="IPR001036">
    <property type="entry name" value="Acrflvin-R"/>
</dbReference>
<dbReference type="SUPFAM" id="SSF82866">
    <property type="entry name" value="Multidrug efflux transporter AcrB transmembrane domain"/>
    <property type="match status" value="2"/>
</dbReference>
<feature type="transmembrane region" description="Helical" evidence="1">
    <location>
        <begin position="337"/>
        <end position="356"/>
    </location>
</feature>
<feature type="transmembrane region" description="Helical" evidence="1">
    <location>
        <begin position="434"/>
        <end position="454"/>
    </location>
</feature>
<name>A0ABP7PIG6_9GAMM</name>
<dbReference type="SUPFAM" id="SSF82693">
    <property type="entry name" value="Multidrug efflux transporter AcrB pore domain, PN1, PN2, PC1 and PC2 subdomains"/>
    <property type="match status" value="2"/>
</dbReference>
<feature type="transmembrane region" description="Helical" evidence="1">
    <location>
        <begin position="466"/>
        <end position="485"/>
    </location>
</feature>
<dbReference type="Gene3D" id="1.20.1640.10">
    <property type="entry name" value="Multidrug efflux transporter AcrB transmembrane domain"/>
    <property type="match status" value="2"/>
</dbReference>
<dbReference type="InterPro" id="IPR027463">
    <property type="entry name" value="AcrB_DN_DC_subdom"/>
</dbReference>
<keyword evidence="1" id="KW-1133">Transmembrane helix</keyword>
<feature type="transmembrane region" description="Helical" evidence="1">
    <location>
        <begin position="531"/>
        <end position="549"/>
    </location>
</feature>
<dbReference type="Proteomes" id="UP001501337">
    <property type="component" value="Unassembled WGS sequence"/>
</dbReference>
<comment type="caution">
    <text evidence="3">The sequence shown here is derived from an EMBL/GenBank/DDBJ whole genome shotgun (WGS) entry which is preliminary data.</text>
</comment>
<keyword evidence="4" id="KW-1185">Reference proteome</keyword>
<feature type="domain" description="SSD" evidence="2">
    <location>
        <begin position="872"/>
        <end position="1040"/>
    </location>
</feature>
<protein>
    <submittedName>
        <fullName evidence="3">Efflux RND transporter permease subunit</fullName>
    </submittedName>
</protein>
<evidence type="ECO:0000313" key="3">
    <source>
        <dbReference type="EMBL" id="GAA3966185.1"/>
    </source>
</evidence>
<dbReference type="PRINTS" id="PR00702">
    <property type="entry name" value="ACRIFLAVINRP"/>
</dbReference>
<feature type="transmembrane region" description="Helical" evidence="1">
    <location>
        <begin position="987"/>
        <end position="1006"/>
    </location>
</feature>
<keyword evidence="1" id="KW-0812">Transmembrane</keyword>